<feature type="non-terminal residue" evidence="2">
    <location>
        <position position="276"/>
    </location>
</feature>
<dbReference type="AlphaFoldDB" id="A0A6G0W268"/>
<dbReference type="OrthoDB" id="6624230at2759"/>
<evidence type="ECO:0000313" key="2">
    <source>
        <dbReference type="EMBL" id="KAF0717450.1"/>
    </source>
</evidence>
<feature type="compositionally biased region" description="Low complexity" evidence="1">
    <location>
        <begin position="179"/>
        <end position="192"/>
    </location>
</feature>
<dbReference type="Proteomes" id="UP000478052">
    <property type="component" value="Unassembled WGS sequence"/>
</dbReference>
<sequence length="276" mass="31329">TETNRRLGNANDTKWWSKDAAVRSIFGRFGSLGGNQNDKALYSILVTTLKHISSSNPIKNDIKCNAQEKDADSLDAVINFLRETSFGYHSFFPSHQRSFRVIIKNLHHLKPTYDISEALVTLGHTRGGDHLTSKCSKDSSCLAKCALCGGDHTANFKGCPSFKALRKYQSSIHRMPQKPKTSYPSNTNSNPNPNFKSYSHALSAQLYLRIFEYTTPVFKYLQTNSMDILQAQRKVKTTIKDLKTTCRDFMEVKKTADNFLVRTNKNLMNWKLMKSL</sequence>
<gene>
    <name evidence="2" type="ORF">FWK35_00031675</name>
</gene>
<evidence type="ECO:0000256" key="1">
    <source>
        <dbReference type="SAM" id="MobiDB-lite"/>
    </source>
</evidence>
<dbReference type="EMBL" id="VUJU01009817">
    <property type="protein sequence ID" value="KAF0717450.1"/>
    <property type="molecule type" value="Genomic_DNA"/>
</dbReference>
<comment type="caution">
    <text evidence="2">The sequence shown here is derived from an EMBL/GenBank/DDBJ whole genome shotgun (WGS) entry which is preliminary data.</text>
</comment>
<organism evidence="2 3">
    <name type="scientific">Aphis craccivora</name>
    <name type="common">Cowpea aphid</name>
    <dbReference type="NCBI Taxonomy" id="307492"/>
    <lineage>
        <taxon>Eukaryota</taxon>
        <taxon>Metazoa</taxon>
        <taxon>Ecdysozoa</taxon>
        <taxon>Arthropoda</taxon>
        <taxon>Hexapoda</taxon>
        <taxon>Insecta</taxon>
        <taxon>Pterygota</taxon>
        <taxon>Neoptera</taxon>
        <taxon>Paraneoptera</taxon>
        <taxon>Hemiptera</taxon>
        <taxon>Sternorrhyncha</taxon>
        <taxon>Aphidomorpha</taxon>
        <taxon>Aphidoidea</taxon>
        <taxon>Aphididae</taxon>
        <taxon>Aphidini</taxon>
        <taxon>Aphis</taxon>
        <taxon>Aphis</taxon>
    </lineage>
</organism>
<feature type="non-terminal residue" evidence="2">
    <location>
        <position position="1"/>
    </location>
</feature>
<feature type="region of interest" description="Disordered" evidence="1">
    <location>
        <begin position="173"/>
        <end position="192"/>
    </location>
</feature>
<accession>A0A6G0W268</accession>
<name>A0A6G0W268_APHCR</name>
<keyword evidence="3" id="KW-1185">Reference proteome</keyword>
<reference evidence="2 3" key="1">
    <citation type="submission" date="2019-08" db="EMBL/GenBank/DDBJ databases">
        <title>Whole genome of Aphis craccivora.</title>
        <authorList>
            <person name="Voronova N.V."/>
            <person name="Shulinski R.S."/>
            <person name="Bandarenka Y.V."/>
            <person name="Zhorov D.G."/>
            <person name="Warner D."/>
        </authorList>
    </citation>
    <scope>NUCLEOTIDE SEQUENCE [LARGE SCALE GENOMIC DNA]</scope>
    <source>
        <strain evidence="2">180601</strain>
        <tissue evidence="2">Whole Body</tissue>
    </source>
</reference>
<proteinExistence type="predicted"/>
<evidence type="ECO:0000313" key="3">
    <source>
        <dbReference type="Proteomes" id="UP000478052"/>
    </source>
</evidence>
<protein>
    <submittedName>
        <fullName evidence="2">SCAN domain-containing protein 3-like</fullName>
    </submittedName>
</protein>